<proteinExistence type="predicted"/>
<keyword evidence="1" id="KW-0677">Repeat</keyword>
<dbReference type="NCBIfam" id="TIGR00756">
    <property type="entry name" value="PPR"/>
    <property type="match status" value="2"/>
</dbReference>
<dbReference type="EMBL" id="JASCZI010151505">
    <property type="protein sequence ID" value="MED6173239.1"/>
    <property type="molecule type" value="Genomic_DNA"/>
</dbReference>
<evidence type="ECO:0000313" key="5">
    <source>
        <dbReference type="Proteomes" id="UP001341840"/>
    </source>
</evidence>
<evidence type="ECO:0000259" key="3">
    <source>
        <dbReference type="Pfam" id="PF17177"/>
    </source>
</evidence>
<sequence>MRASTVRKLCTLSALYRSHTVRKAKALASSSSISVSVSEHNASEFNLSSMDLNRVPSQVAEDSPDDDDNVSSKLSSILYHPSPAEEPVVVKEEPVVEEVDDGKEKTEKVIDFPLFPNLSPGELLFKRKEAARYRKHKWIFKLSSEDRFDRLVQMCAKRLGTGLTLDVFNKLGRETGVKEFNALIRTSVKKARATNNEYVAIEELSKAFHLLQNMKECGFKLEEQTYQPLLRYVIDMGMVKEFQLFSDVIRAENPCSVSRLGYYEMLLWIRVDNEEMIRDICEYITVEDSQDTAAIRDPCSFDLGLFAMDYEMDNLLSLLDMGVLCQCTLENYLLALCESDLKIQISDVLKDIDIGMLSSTKSIESVFQSLGRLQLESLAENLFLDLRARGNNSLPLVSARISGAVLDDYVSWFCEEEGSQIFAVVYYLCYYLVGISLIWLKLNIGSTRMSSDFDEDEISNFIANYAVNIPNLAVEDIISKIKNLHDLLEVLQSSSSYEKLIMYCCDLGKLDVALDLVDNMCEAGFTLSTKMLQSILHICEETYEYVLVHRIYSIIHRFRLELNGEICRSLVHFCVRTKDFEGAYKMVDDLEKMNFKPAVYMYNAIMAGYFREKNVSGALRVLKHMRDANVKPDTQTFSYLISNCETEEDIIKYCEEMKQLEITPVKPIFMALINAYAACGKLDMAKQVILDVNIPVKFLNEIKSVLVSALASHGELSEALVVYEEINRAGYNLEPKAVINLIEEFAKFKGELDGMLMLLTELTDLDYWVDGCFRVIIYCVHNKHLSSAIDLFKQLKKKFESDELVLEVLFDAVFAAIAASESSNLQIGLDLLWAVKNELGLVPSRQCLDFLLSACANAGDLNNARLIWREYEVAGFPYNVLSYLRMYQALLASGDYRSANFMLSKIPKDDTEVSAIIKACQETYSGLSSAAQKKIK</sequence>
<reference evidence="4 5" key="1">
    <citation type="journal article" date="2023" name="Plants (Basel)">
        <title>Bridging the Gap: Combining Genomics and Transcriptomics Approaches to Understand Stylosanthes scabra, an Orphan Legume from the Brazilian Caatinga.</title>
        <authorList>
            <person name="Ferreira-Neto J.R.C."/>
            <person name="da Silva M.D."/>
            <person name="Binneck E."/>
            <person name="de Melo N.F."/>
            <person name="da Silva R.H."/>
            <person name="de Melo A.L.T.M."/>
            <person name="Pandolfi V."/>
            <person name="Bustamante F.O."/>
            <person name="Brasileiro-Vidal A.C."/>
            <person name="Benko-Iseppon A.M."/>
        </authorList>
    </citation>
    <scope>NUCLEOTIDE SEQUENCE [LARGE SCALE GENOMIC DNA]</scope>
    <source>
        <tissue evidence="4">Leaves</tissue>
    </source>
</reference>
<dbReference type="Pfam" id="PF17177">
    <property type="entry name" value="PPR_long"/>
    <property type="match status" value="1"/>
</dbReference>
<feature type="domain" description="PROP1-like PPR" evidence="3">
    <location>
        <begin position="495"/>
        <end position="642"/>
    </location>
</feature>
<dbReference type="Pfam" id="PF01535">
    <property type="entry name" value="PPR"/>
    <property type="match status" value="2"/>
</dbReference>
<comment type="caution">
    <text evidence="4">The sequence shown here is derived from an EMBL/GenBank/DDBJ whole genome shotgun (WGS) entry which is preliminary data.</text>
</comment>
<evidence type="ECO:0000313" key="4">
    <source>
        <dbReference type="EMBL" id="MED6173239.1"/>
    </source>
</evidence>
<dbReference type="Proteomes" id="UP001341840">
    <property type="component" value="Unassembled WGS sequence"/>
</dbReference>
<dbReference type="InterPro" id="IPR033443">
    <property type="entry name" value="PROP1-like_PPR_dom"/>
</dbReference>
<dbReference type="PROSITE" id="PS51375">
    <property type="entry name" value="PPR"/>
    <property type="match status" value="3"/>
</dbReference>
<keyword evidence="5" id="KW-1185">Reference proteome</keyword>
<organism evidence="4 5">
    <name type="scientific">Stylosanthes scabra</name>
    <dbReference type="NCBI Taxonomy" id="79078"/>
    <lineage>
        <taxon>Eukaryota</taxon>
        <taxon>Viridiplantae</taxon>
        <taxon>Streptophyta</taxon>
        <taxon>Embryophyta</taxon>
        <taxon>Tracheophyta</taxon>
        <taxon>Spermatophyta</taxon>
        <taxon>Magnoliopsida</taxon>
        <taxon>eudicotyledons</taxon>
        <taxon>Gunneridae</taxon>
        <taxon>Pentapetalae</taxon>
        <taxon>rosids</taxon>
        <taxon>fabids</taxon>
        <taxon>Fabales</taxon>
        <taxon>Fabaceae</taxon>
        <taxon>Papilionoideae</taxon>
        <taxon>50 kb inversion clade</taxon>
        <taxon>dalbergioids sensu lato</taxon>
        <taxon>Dalbergieae</taxon>
        <taxon>Pterocarpus clade</taxon>
        <taxon>Stylosanthes</taxon>
    </lineage>
</organism>
<dbReference type="PANTHER" id="PTHR47262">
    <property type="entry name" value="OS02G0132600 PROTEIN"/>
    <property type="match status" value="1"/>
</dbReference>
<evidence type="ECO:0000256" key="2">
    <source>
        <dbReference type="PROSITE-ProRule" id="PRU00708"/>
    </source>
</evidence>
<gene>
    <name evidence="4" type="ORF">PIB30_057442</name>
</gene>
<feature type="repeat" description="PPR" evidence="2">
    <location>
        <begin position="493"/>
        <end position="527"/>
    </location>
</feature>
<accession>A0ABU6VI80</accession>
<name>A0ABU6VI80_9FABA</name>
<feature type="repeat" description="PPR" evidence="2">
    <location>
        <begin position="563"/>
        <end position="597"/>
    </location>
</feature>
<evidence type="ECO:0000256" key="1">
    <source>
        <dbReference type="ARBA" id="ARBA00022737"/>
    </source>
</evidence>
<dbReference type="InterPro" id="IPR011990">
    <property type="entry name" value="TPR-like_helical_dom_sf"/>
</dbReference>
<dbReference type="Gene3D" id="1.25.40.10">
    <property type="entry name" value="Tetratricopeptide repeat domain"/>
    <property type="match status" value="3"/>
</dbReference>
<dbReference type="PANTHER" id="PTHR47262:SF1">
    <property type="entry name" value="OS02G0132600 PROTEIN"/>
    <property type="match status" value="1"/>
</dbReference>
<dbReference type="InterPro" id="IPR002885">
    <property type="entry name" value="PPR_rpt"/>
</dbReference>
<protein>
    <recommendedName>
        <fullName evidence="3">PROP1-like PPR domain-containing protein</fullName>
    </recommendedName>
</protein>
<feature type="repeat" description="PPR" evidence="2">
    <location>
        <begin position="598"/>
        <end position="632"/>
    </location>
</feature>